<feature type="transmembrane region" description="Helical" evidence="1">
    <location>
        <begin position="81"/>
        <end position="104"/>
    </location>
</feature>
<accession>A0A5C5UUV2</accession>
<proteinExistence type="predicted"/>
<organism evidence="2 3">
    <name type="scientific">Posidoniimonas corsicana</name>
    <dbReference type="NCBI Taxonomy" id="1938618"/>
    <lineage>
        <taxon>Bacteria</taxon>
        <taxon>Pseudomonadati</taxon>
        <taxon>Planctomycetota</taxon>
        <taxon>Planctomycetia</taxon>
        <taxon>Pirellulales</taxon>
        <taxon>Lacipirellulaceae</taxon>
        <taxon>Posidoniimonas</taxon>
    </lineage>
</organism>
<feature type="transmembrane region" description="Helical" evidence="1">
    <location>
        <begin position="50"/>
        <end position="69"/>
    </location>
</feature>
<keyword evidence="1" id="KW-1133">Transmembrane helix</keyword>
<dbReference type="OrthoDB" id="292740at2"/>
<evidence type="ECO:0000313" key="2">
    <source>
        <dbReference type="EMBL" id="TWT30161.1"/>
    </source>
</evidence>
<keyword evidence="3" id="KW-1185">Reference proteome</keyword>
<feature type="transmembrane region" description="Helical" evidence="1">
    <location>
        <begin position="110"/>
        <end position="126"/>
    </location>
</feature>
<gene>
    <name evidence="2" type="ORF">KOR34_47190</name>
</gene>
<comment type="caution">
    <text evidence="2">The sequence shown here is derived from an EMBL/GenBank/DDBJ whole genome shotgun (WGS) entry which is preliminary data.</text>
</comment>
<evidence type="ECO:0000313" key="3">
    <source>
        <dbReference type="Proteomes" id="UP000316714"/>
    </source>
</evidence>
<feature type="transmembrane region" description="Helical" evidence="1">
    <location>
        <begin position="18"/>
        <end position="38"/>
    </location>
</feature>
<sequence>MQQPTSGDFNQQVTTMQIIIGALAMGPLTFALVALLTARGEPTEGPLTKIALVMGLGAIFLSGPVRRLLQAKAQNSAYPIGVYQTALIVSAAILEGGVLMNLVAHMQERSNWTLAMAALLWVSLLLKMPTRAGVTRWLEQEGRRQRDEAVLRG</sequence>
<protein>
    <submittedName>
        <fullName evidence="2">Uncharacterized protein</fullName>
    </submittedName>
</protein>
<dbReference type="EMBL" id="SIHJ01000005">
    <property type="protein sequence ID" value="TWT30161.1"/>
    <property type="molecule type" value="Genomic_DNA"/>
</dbReference>
<dbReference type="RefSeq" id="WP_146568533.1">
    <property type="nucleotide sequence ID" value="NZ_SIHJ01000005.1"/>
</dbReference>
<reference evidence="2 3" key="1">
    <citation type="submission" date="2019-02" db="EMBL/GenBank/DDBJ databases">
        <title>Deep-cultivation of Planctomycetes and their phenomic and genomic characterization uncovers novel biology.</title>
        <authorList>
            <person name="Wiegand S."/>
            <person name="Jogler M."/>
            <person name="Boedeker C."/>
            <person name="Pinto D."/>
            <person name="Vollmers J."/>
            <person name="Rivas-Marin E."/>
            <person name="Kohn T."/>
            <person name="Peeters S.H."/>
            <person name="Heuer A."/>
            <person name="Rast P."/>
            <person name="Oberbeckmann S."/>
            <person name="Bunk B."/>
            <person name="Jeske O."/>
            <person name="Meyerdierks A."/>
            <person name="Storesund J.E."/>
            <person name="Kallscheuer N."/>
            <person name="Luecker S."/>
            <person name="Lage O.M."/>
            <person name="Pohl T."/>
            <person name="Merkel B.J."/>
            <person name="Hornburger P."/>
            <person name="Mueller R.-W."/>
            <person name="Bruemmer F."/>
            <person name="Labrenz M."/>
            <person name="Spormann A.M."/>
            <person name="Op Den Camp H."/>
            <person name="Overmann J."/>
            <person name="Amann R."/>
            <person name="Jetten M.S.M."/>
            <person name="Mascher T."/>
            <person name="Medema M.H."/>
            <person name="Devos D.P."/>
            <person name="Kaster A.-K."/>
            <person name="Ovreas L."/>
            <person name="Rohde M."/>
            <person name="Galperin M.Y."/>
            <person name="Jogler C."/>
        </authorList>
    </citation>
    <scope>NUCLEOTIDE SEQUENCE [LARGE SCALE GENOMIC DNA]</scope>
    <source>
        <strain evidence="2 3">KOR34</strain>
    </source>
</reference>
<name>A0A5C5UUV2_9BACT</name>
<evidence type="ECO:0000256" key="1">
    <source>
        <dbReference type="SAM" id="Phobius"/>
    </source>
</evidence>
<keyword evidence="1" id="KW-0812">Transmembrane</keyword>
<dbReference type="AlphaFoldDB" id="A0A5C5UUV2"/>
<dbReference type="Proteomes" id="UP000316714">
    <property type="component" value="Unassembled WGS sequence"/>
</dbReference>
<keyword evidence="1" id="KW-0472">Membrane</keyword>